<evidence type="ECO:0000256" key="14">
    <source>
        <dbReference type="SAM" id="Phobius"/>
    </source>
</evidence>
<reference evidence="17 18" key="1">
    <citation type="journal article" date="2014" name="Genome Announc.">
        <title>Draft genome sequences of the altered schaedler flora, a defined bacterial community from gnotobiotic mice.</title>
        <authorList>
            <person name="Wannemuehler M.J."/>
            <person name="Overstreet A.M."/>
            <person name="Ward D.V."/>
            <person name="Phillips G.J."/>
        </authorList>
    </citation>
    <scope>NUCLEOTIDE SEQUENCE [LARGE SCALE GENOMIC DNA]</scope>
    <source>
        <strain evidence="17 18">ASF492</strain>
    </source>
</reference>
<dbReference type="SMART" id="SM00388">
    <property type="entry name" value="HisKA"/>
    <property type="match status" value="1"/>
</dbReference>
<proteinExistence type="predicted"/>
<dbReference type="AlphaFoldDB" id="N2A7H0"/>
<sequence>MPSKERWTRIMGNANQSASLTGKMLKDLLSGLAVGIYMIFLLYLGGMNMLQQYFSIYYTKEMELVGELKEYARQSKLRATDVGGLISWIEENGIRELKIARNGWLLFDASYPGVMLSGRKEQPHSKWRIYYRVTFTDGDADVYLSTGFDEKYYRVLLAVSVASGFAACLGIIISGMKENVVYIQCLEKEVDAIKRGSLRQAVTVKGKDELGQLAYGLDQMRRQLYEKEEMEKELRAAQEKLVLGMSHDLRTPLTGLLAYMEVIKKQEREGGLSREYIDKAYDKILQIKHLSDQMFEYFFIDSRKGVEPECPEEISSAFGDYLSELCAMLDCCGFSVNAASLRWEPVFVRFDTDYLGRIINNVFSNIERYGDREKQVKIWLIYEPYRVGIAIQNSMAVPGQYVEGTGIGVKNVSLMMEQMGGSAEVDLAEGNYRIVLYFPLQPESETL</sequence>
<dbReference type="eggNOG" id="COG0642">
    <property type="taxonomic scope" value="Bacteria"/>
</dbReference>
<evidence type="ECO:0000256" key="10">
    <source>
        <dbReference type="ARBA" id="ARBA00022840"/>
    </source>
</evidence>
<dbReference type="SUPFAM" id="SSF55874">
    <property type="entry name" value="ATPase domain of HSP90 chaperone/DNA topoisomerase II/histidine kinase"/>
    <property type="match status" value="1"/>
</dbReference>
<dbReference type="InterPro" id="IPR050398">
    <property type="entry name" value="HssS/ArlS-like"/>
</dbReference>
<dbReference type="Pfam" id="PF00672">
    <property type="entry name" value="HAMP"/>
    <property type="match status" value="1"/>
</dbReference>
<evidence type="ECO:0000256" key="13">
    <source>
        <dbReference type="ARBA" id="ARBA00023136"/>
    </source>
</evidence>
<evidence type="ECO:0000313" key="18">
    <source>
        <dbReference type="Proteomes" id="UP000012589"/>
    </source>
</evidence>
<keyword evidence="4" id="KW-1003">Cell membrane</keyword>
<gene>
    <name evidence="17" type="ORF">C823_04097</name>
</gene>
<dbReference type="SUPFAM" id="SSF47384">
    <property type="entry name" value="Homodimeric domain of signal transducing histidine kinase"/>
    <property type="match status" value="1"/>
</dbReference>
<dbReference type="Gene3D" id="6.10.340.10">
    <property type="match status" value="1"/>
</dbReference>
<evidence type="ECO:0000256" key="5">
    <source>
        <dbReference type="ARBA" id="ARBA00022553"/>
    </source>
</evidence>
<dbReference type="PANTHER" id="PTHR45528:SF1">
    <property type="entry name" value="SENSOR HISTIDINE KINASE CPXA"/>
    <property type="match status" value="1"/>
</dbReference>
<dbReference type="InterPro" id="IPR003661">
    <property type="entry name" value="HisK_dim/P_dom"/>
</dbReference>
<dbReference type="InterPro" id="IPR036890">
    <property type="entry name" value="HATPase_C_sf"/>
</dbReference>
<keyword evidence="6" id="KW-0808">Transferase</keyword>
<evidence type="ECO:0000256" key="12">
    <source>
        <dbReference type="ARBA" id="ARBA00023012"/>
    </source>
</evidence>
<evidence type="ECO:0000256" key="4">
    <source>
        <dbReference type="ARBA" id="ARBA00022475"/>
    </source>
</evidence>
<keyword evidence="18" id="KW-1185">Reference proteome</keyword>
<feature type="transmembrane region" description="Helical" evidence="14">
    <location>
        <begin position="28"/>
        <end position="50"/>
    </location>
</feature>
<keyword evidence="11 14" id="KW-1133">Transmembrane helix</keyword>
<accession>N2A7H0</accession>
<name>N2A7H0_9FIRM</name>
<keyword evidence="13 14" id="KW-0472">Membrane</keyword>
<dbReference type="STRING" id="1235802.C823_04097"/>
<evidence type="ECO:0000256" key="1">
    <source>
        <dbReference type="ARBA" id="ARBA00000085"/>
    </source>
</evidence>
<evidence type="ECO:0000256" key="3">
    <source>
        <dbReference type="ARBA" id="ARBA00012438"/>
    </source>
</evidence>
<comment type="catalytic activity">
    <reaction evidence="1">
        <text>ATP + protein L-histidine = ADP + protein N-phospho-L-histidine.</text>
        <dbReference type="EC" id="2.7.13.3"/>
    </reaction>
</comment>
<evidence type="ECO:0000256" key="6">
    <source>
        <dbReference type="ARBA" id="ARBA00022679"/>
    </source>
</evidence>
<dbReference type="InterPro" id="IPR005467">
    <property type="entry name" value="His_kinase_dom"/>
</dbReference>
<dbReference type="HOGENOM" id="CLU_000445_89_36_9"/>
<evidence type="ECO:0000256" key="7">
    <source>
        <dbReference type="ARBA" id="ARBA00022692"/>
    </source>
</evidence>
<protein>
    <recommendedName>
        <fullName evidence="3">histidine kinase</fullName>
        <ecNumber evidence="3">2.7.13.3</ecNumber>
    </recommendedName>
</protein>
<dbReference type="EC" id="2.7.13.3" evidence="3"/>
<feature type="domain" description="Histidine kinase" evidence="15">
    <location>
        <begin position="244"/>
        <end position="442"/>
    </location>
</feature>
<feature type="domain" description="HAMP" evidence="16">
    <location>
        <begin position="186"/>
        <end position="229"/>
    </location>
</feature>
<dbReference type="PANTHER" id="PTHR45528">
    <property type="entry name" value="SENSOR HISTIDINE KINASE CPXA"/>
    <property type="match status" value="1"/>
</dbReference>
<keyword evidence="10" id="KW-0067">ATP-binding</keyword>
<evidence type="ECO:0000256" key="11">
    <source>
        <dbReference type="ARBA" id="ARBA00022989"/>
    </source>
</evidence>
<dbReference type="SUPFAM" id="SSF158472">
    <property type="entry name" value="HAMP domain-like"/>
    <property type="match status" value="1"/>
</dbReference>
<dbReference type="PROSITE" id="PS50109">
    <property type="entry name" value="HIS_KIN"/>
    <property type="match status" value="1"/>
</dbReference>
<evidence type="ECO:0000256" key="9">
    <source>
        <dbReference type="ARBA" id="ARBA00022777"/>
    </source>
</evidence>
<dbReference type="GO" id="GO:0005886">
    <property type="term" value="C:plasma membrane"/>
    <property type="evidence" value="ECO:0007669"/>
    <property type="project" value="UniProtKB-SubCell"/>
</dbReference>
<dbReference type="CDD" id="cd00082">
    <property type="entry name" value="HisKA"/>
    <property type="match status" value="1"/>
</dbReference>
<evidence type="ECO:0000256" key="8">
    <source>
        <dbReference type="ARBA" id="ARBA00022741"/>
    </source>
</evidence>
<dbReference type="PROSITE" id="PS50885">
    <property type="entry name" value="HAMP"/>
    <property type="match status" value="1"/>
</dbReference>
<dbReference type="Gene3D" id="1.10.287.130">
    <property type="match status" value="1"/>
</dbReference>
<dbReference type="InterPro" id="IPR003660">
    <property type="entry name" value="HAMP_dom"/>
</dbReference>
<comment type="subcellular location">
    <subcellularLocation>
        <location evidence="2">Cell membrane</location>
        <topology evidence="2">Multi-pass membrane protein</topology>
    </subcellularLocation>
</comment>
<dbReference type="GO" id="GO:0000155">
    <property type="term" value="F:phosphorelay sensor kinase activity"/>
    <property type="evidence" value="ECO:0007669"/>
    <property type="project" value="InterPro"/>
</dbReference>
<dbReference type="Proteomes" id="UP000012589">
    <property type="component" value="Unassembled WGS sequence"/>
</dbReference>
<dbReference type="GO" id="GO:0005524">
    <property type="term" value="F:ATP binding"/>
    <property type="evidence" value="ECO:0007669"/>
    <property type="project" value="UniProtKB-KW"/>
</dbReference>
<comment type="caution">
    <text evidence="17">The sequence shown here is derived from an EMBL/GenBank/DDBJ whole genome shotgun (WGS) entry which is preliminary data.</text>
</comment>
<dbReference type="Gene3D" id="3.30.565.10">
    <property type="entry name" value="Histidine kinase-like ATPase, C-terminal domain"/>
    <property type="match status" value="1"/>
</dbReference>
<dbReference type="InterPro" id="IPR036097">
    <property type="entry name" value="HisK_dim/P_sf"/>
</dbReference>
<evidence type="ECO:0000256" key="2">
    <source>
        <dbReference type="ARBA" id="ARBA00004651"/>
    </source>
</evidence>
<evidence type="ECO:0000259" key="15">
    <source>
        <dbReference type="PROSITE" id="PS50109"/>
    </source>
</evidence>
<keyword evidence="7 14" id="KW-0812">Transmembrane</keyword>
<dbReference type="Pfam" id="PF00512">
    <property type="entry name" value="HisKA"/>
    <property type="match status" value="1"/>
</dbReference>
<keyword evidence="9" id="KW-0418">Kinase</keyword>
<dbReference type="PATRIC" id="fig|1235802.3.peg.4349"/>
<keyword evidence="8" id="KW-0547">Nucleotide-binding</keyword>
<dbReference type="CDD" id="cd06225">
    <property type="entry name" value="HAMP"/>
    <property type="match status" value="1"/>
</dbReference>
<keyword evidence="5" id="KW-0597">Phosphoprotein</keyword>
<dbReference type="EMBL" id="AQFT01000124">
    <property type="protein sequence ID" value="EMZ22010.1"/>
    <property type="molecule type" value="Genomic_DNA"/>
</dbReference>
<feature type="transmembrane region" description="Helical" evidence="14">
    <location>
        <begin position="155"/>
        <end position="176"/>
    </location>
</feature>
<keyword evidence="12" id="KW-0902">Two-component regulatory system</keyword>
<evidence type="ECO:0000259" key="16">
    <source>
        <dbReference type="PROSITE" id="PS50885"/>
    </source>
</evidence>
<evidence type="ECO:0000313" key="17">
    <source>
        <dbReference type="EMBL" id="EMZ22010.1"/>
    </source>
</evidence>
<organism evidence="17 18">
    <name type="scientific">Eubacterium plexicaudatum ASF492</name>
    <dbReference type="NCBI Taxonomy" id="1235802"/>
    <lineage>
        <taxon>Bacteria</taxon>
        <taxon>Bacillati</taxon>
        <taxon>Bacillota</taxon>
        <taxon>Clostridia</taxon>
        <taxon>Eubacteriales</taxon>
        <taxon>Eubacteriaceae</taxon>
        <taxon>Eubacterium</taxon>
    </lineage>
</organism>